<dbReference type="SMART" id="SM00906">
    <property type="entry name" value="Fungal_trans"/>
    <property type="match status" value="1"/>
</dbReference>
<proteinExistence type="predicted"/>
<evidence type="ECO:0000256" key="1">
    <source>
        <dbReference type="ARBA" id="ARBA00023242"/>
    </source>
</evidence>
<dbReference type="InterPro" id="IPR007219">
    <property type="entry name" value="XnlR_reg_dom"/>
</dbReference>
<dbReference type="Proteomes" id="UP000654913">
    <property type="component" value="Chromosome 8"/>
</dbReference>
<dbReference type="AlphaFoldDB" id="A0A7R7XYM9"/>
<feature type="domain" description="Xylanolytic transcriptional activator regulatory" evidence="2">
    <location>
        <begin position="214"/>
        <end position="288"/>
    </location>
</feature>
<evidence type="ECO:0000259" key="2">
    <source>
        <dbReference type="SMART" id="SM00906"/>
    </source>
</evidence>
<dbReference type="GO" id="GO:0006351">
    <property type="term" value="P:DNA-templated transcription"/>
    <property type="evidence" value="ECO:0007669"/>
    <property type="project" value="InterPro"/>
</dbReference>
<dbReference type="PANTHER" id="PTHR47425">
    <property type="entry name" value="FARB-RELATED"/>
    <property type="match status" value="1"/>
</dbReference>
<accession>A0A7R7XYM9</accession>
<dbReference type="CDD" id="cd12148">
    <property type="entry name" value="fungal_TF_MHR"/>
    <property type="match status" value="1"/>
</dbReference>
<dbReference type="Pfam" id="PF04082">
    <property type="entry name" value="Fungal_trans"/>
    <property type="match status" value="1"/>
</dbReference>
<reference evidence="3" key="2">
    <citation type="submission" date="2021-02" db="EMBL/GenBank/DDBJ databases">
        <title>Aspergillus puulaauensis MK2 genome sequence.</title>
        <authorList>
            <person name="Futagami T."/>
            <person name="Mori K."/>
            <person name="Kadooka C."/>
            <person name="Tanaka T."/>
        </authorList>
    </citation>
    <scope>NUCLEOTIDE SEQUENCE</scope>
    <source>
        <strain evidence="3">MK2</strain>
    </source>
</reference>
<reference evidence="3" key="1">
    <citation type="submission" date="2021-01" db="EMBL/GenBank/DDBJ databases">
        <authorList>
            <consortium name="Aspergillus puulaauensis MK2 genome sequencing consortium"/>
            <person name="Kazuki M."/>
            <person name="Futagami T."/>
        </authorList>
    </citation>
    <scope>NUCLEOTIDE SEQUENCE</scope>
    <source>
        <strain evidence="3">MK2</strain>
    </source>
</reference>
<dbReference type="PANTHER" id="PTHR47425:SF2">
    <property type="entry name" value="FARB-RELATED"/>
    <property type="match status" value="1"/>
</dbReference>
<evidence type="ECO:0000313" key="4">
    <source>
        <dbReference type="Proteomes" id="UP000654913"/>
    </source>
</evidence>
<evidence type="ECO:0000313" key="3">
    <source>
        <dbReference type="EMBL" id="BCS30140.1"/>
    </source>
</evidence>
<dbReference type="GO" id="GO:0003677">
    <property type="term" value="F:DNA binding"/>
    <property type="evidence" value="ECO:0007669"/>
    <property type="project" value="InterPro"/>
</dbReference>
<keyword evidence="4" id="KW-1185">Reference proteome</keyword>
<protein>
    <recommendedName>
        <fullName evidence="2">Xylanolytic transcriptional activator regulatory domain-containing protein</fullName>
    </recommendedName>
</protein>
<dbReference type="KEGG" id="apuu:APUU_80443S"/>
<dbReference type="InterPro" id="IPR052761">
    <property type="entry name" value="Fungal_Detox/Toxin_TFs"/>
</dbReference>
<name>A0A7R7XYM9_9EURO</name>
<dbReference type="EMBL" id="AP024450">
    <property type="protein sequence ID" value="BCS30140.1"/>
    <property type="molecule type" value="Genomic_DNA"/>
</dbReference>
<organism evidence="3 4">
    <name type="scientific">Aspergillus puulaauensis</name>
    <dbReference type="NCBI Taxonomy" id="1220207"/>
    <lineage>
        <taxon>Eukaryota</taxon>
        <taxon>Fungi</taxon>
        <taxon>Dikarya</taxon>
        <taxon>Ascomycota</taxon>
        <taxon>Pezizomycotina</taxon>
        <taxon>Eurotiomycetes</taxon>
        <taxon>Eurotiomycetidae</taxon>
        <taxon>Eurotiales</taxon>
        <taxon>Aspergillaceae</taxon>
        <taxon>Aspergillus</taxon>
    </lineage>
</organism>
<gene>
    <name evidence="3" type="ORF">APUU_80443S</name>
</gene>
<dbReference type="RefSeq" id="XP_041562326.1">
    <property type="nucleotide sequence ID" value="XM_041696724.1"/>
</dbReference>
<dbReference type="GO" id="GO:0008270">
    <property type="term" value="F:zinc ion binding"/>
    <property type="evidence" value="ECO:0007669"/>
    <property type="project" value="InterPro"/>
</dbReference>
<sequence length="546" mass="62215">MYEVSLYEEIMLRACYDSAVGIQCETEGEYRGGMAEDSQVHLTKPLDNLVTELHDFLGLGHSSLGFVPVLPQFVQSLPGNVPEEDMEYLEIKGVFRVPDIILRHELLKAFVENVYPFLPVLDLESFILPIILNDGAQPVSLLLFHAVMFSATAFVELKHIHNAGYETRKELREAYYLKARTLYDFDIERDRVVLIQALLLMTYWHESPENPKDSQHWLNVCWSLGVSIGLDCDPSTSPMTPQRQKIWKRLWWCLYTRDTLLALNLRRPLCYGQDDDSQLPLVSLEDFNIGYHSTKIITALGGCDFLLNIQLQRQLAMGFIEKAKISMLIYRALLVRDHQEKHRRQGSLESSKDPGWEALQGLQAWCEELPVELQYAPLQSDNLDHATKLLHIQRAWMRVIFLATIGTLHRESQSPSPSLQVLSLSGVQYENIIRETSSILQDLNHLGLVQYLPTTTVALLVPVLARQVLRFKDSTGCVGIEAFEGFYQGMRVLGTFGEVYPSAVTVQRFFEGALRSAKQGPNISMPSAIRNLLTEEEQTNWRFGDI</sequence>
<keyword evidence="1" id="KW-0539">Nucleus</keyword>
<dbReference type="OrthoDB" id="4451586at2759"/>
<dbReference type="GeneID" id="64980137"/>